<evidence type="ECO:0000313" key="1">
    <source>
        <dbReference type="EMBL" id="QJT04657.1"/>
    </source>
</evidence>
<accession>A0A6M4WVV8</accession>
<gene>
    <name evidence="1" type="ORF">G9272_33755</name>
</gene>
<protein>
    <submittedName>
        <fullName evidence="1">Uncharacterized protein</fullName>
    </submittedName>
</protein>
<keyword evidence="2" id="KW-1185">Reference proteome</keyword>
<dbReference type="EMBL" id="CP049838">
    <property type="protein sequence ID" value="QJT04657.1"/>
    <property type="molecule type" value="Genomic_DNA"/>
</dbReference>
<dbReference type="AlphaFoldDB" id="A0A6M4WVV8"/>
<dbReference type="RefSeq" id="WP_171399984.1">
    <property type="nucleotide sequence ID" value="NZ_CP049838.1"/>
</dbReference>
<organism evidence="1 2">
    <name type="scientific">Streptomyces asoensis</name>
    <dbReference type="NCBI Taxonomy" id="249586"/>
    <lineage>
        <taxon>Bacteria</taxon>
        <taxon>Bacillati</taxon>
        <taxon>Actinomycetota</taxon>
        <taxon>Actinomycetes</taxon>
        <taxon>Kitasatosporales</taxon>
        <taxon>Streptomycetaceae</taxon>
        <taxon>Streptomyces</taxon>
    </lineage>
</organism>
<dbReference type="Proteomes" id="UP000502665">
    <property type="component" value="Chromosome"/>
</dbReference>
<proteinExistence type="predicted"/>
<evidence type="ECO:0000313" key="2">
    <source>
        <dbReference type="Proteomes" id="UP000502665"/>
    </source>
</evidence>
<sequence length="311" mass="34158">MSDRVLLELVNGIGVASSVTADRSGMGVMGRLIANVTGQDHEAQILTFRHLINGQQALVQLSVEANLRSGVTDLALARVSTHLKSVKEVTLAVRDEHDELAGMVGELIQECDARDEYLSRVGQRLSIVELRMAADDFLEIAVTDAERVLDGVPWPYQVILLARQLASGPCGQWDAKQGDTGYRTRIANAVADAIDEVRQAPRHGVQLEGIIDTSWRVLSRTDERRLLAELLDVGLNPQLALAHGPLTQMAALTMELASLPDDSRPDRPAKVALELSRRRVGHLDGGATTRRFVDLAVREQFATVADLWRRR</sequence>
<name>A0A6M4WVV8_9ACTN</name>
<reference evidence="1" key="1">
    <citation type="submission" date="2020-03" db="EMBL/GenBank/DDBJ databases">
        <title>Molecular networking-based the target discovery of potent antiproliferative macrolactams: 5/6/7/16 polycyclic ansamycins and glycosylated trienomycin from Streptomyces cacaoi subsp. asoensis.</title>
        <authorList>
            <person name="Liu L.-L."/>
        </authorList>
    </citation>
    <scope>NUCLEOTIDE SEQUENCE [LARGE SCALE GENOMIC DNA]</scope>
    <source>
        <strain evidence="1">H2S5</strain>
    </source>
</reference>